<feature type="region of interest" description="Disordered" evidence="3">
    <location>
        <begin position="1"/>
        <end position="29"/>
    </location>
</feature>
<feature type="non-terminal residue" evidence="5">
    <location>
        <position position="1"/>
    </location>
</feature>
<evidence type="ECO:0000313" key="4">
    <source>
        <dbReference type="Proteomes" id="UP000504611"/>
    </source>
</evidence>
<dbReference type="FunFam" id="1.20.1160.11:FF:000002">
    <property type="entry name" value="Paired amphipathic helix protein SIN3"/>
    <property type="match status" value="1"/>
</dbReference>
<name>A0A6I9N2L7_9TELE</name>
<evidence type="ECO:0000256" key="2">
    <source>
        <dbReference type="ARBA" id="ARBA00023242"/>
    </source>
</evidence>
<dbReference type="Pfam" id="PF02671">
    <property type="entry name" value="PAH"/>
    <property type="match status" value="1"/>
</dbReference>
<organism evidence="4 5">
    <name type="scientific">Notothenia coriiceps</name>
    <name type="common">black rockcod</name>
    <dbReference type="NCBI Taxonomy" id="8208"/>
    <lineage>
        <taxon>Eukaryota</taxon>
        <taxon>Metazoa</taxon>
        <taxon>Chordata</taxon>
        <taxon>Craniata</taxon>
        <taxon>Vertebrata</taxon>
        <taxon>Euteleostomi</taxon>
        <taxon>Actinopterygii</taxon>
        <taxon>Neopterygii</taxon>
        <taxon>Teleostei</taxon>
        <taxon>Neoteleostei</taxon>
        <taxon>Acanthomorphata</taxon>
        <taxon>Eupercaria</taxon>
        <taxon>Perciformes</taxon>
        <taxon>Notothenioidei</taxon>
        <taxon>Nototheniidae</taxon>
        <taxon>Notothenia</taxon>
    </lineage>
</organism>
<evidence type="ECO:0000256" key="1">
    <source>
        <dbReference type="ARBA" id="ARBA00004123"/>
    </source>
</evidence>
<dbReference type="InterPro" id="IPR003822">
    <property type="entry name" value="PAH"/>
</dbReference>
<dbReference type="AlphaFoldDB" id="A0A6I9N2L7"/>
<evidence type="ECO:0000256" key="3">
    <source>
        <dbReference type="SAM" id="MobiDB-lite"/>
    </source>
</evidence>
<dbReference type="KEGG" id="ncc:104947772"/>
<dbReference type="GeneID" id="104947772"/>
<keyword evidence="4" id="KW-1185">Reference proteome</keyword>
<feature type="non-terminal residue" evidence="5">
    <location>
        <position position="113"/>
    </location>
</feature>
<sequence length="113" mass="12994">FTGSSLTGGKEQLKRPEDDDLISKQNKKRPRPILLQHMSPLLKKKMKYSCTKDQSFASVGKHGVLREFSFFDKVRRLFKSQEVYENFLRCIALFNQEVVSGAELLQLVTPFLG</sequence>
<proteinExistence type="predicted"/>
<dbReference type="SUPFAM" id="SSF47762">
    <property type="entry name" value="PAH2 domain"/>
    <property type="match status" value="1"/>
</dbReference>
<accession>A0A6I9N2L7</accession>
<dbReference type="OrthoDB" id="10265969at2759"/>
<dbReference type="InterPro" id="IPR036600">
    <property type="entry name" value="PAH_sf"/>
</dbReference>
<gene>
    <name evidence="5" type="primary">LOC104947772</name>
</gene>
<dbReference type="Proteomes" id="UP000504611">
    <property type="component" value="Unplaced"/>
</dbReference>
<dbReference type="RefSeq" id="XP_010772164.1">
    <property type="nucleotide sequence ID" value="XM_010773862.1"/>
</dbReference>
<comment type="subcellular location">
    <subcellularLocation>
        <location evidence="1">Nucleus</location>
    </subcellularLocation>
</comment>
<reference evidence="5" key="1">
    <citation type="submission" date="2025-08" db="UniProtKB">
        <authorList>
            <consortium name="RefSeq"/>
        </authorList>
    </citation>
    <scope>IDENTIFICATION</scope>
    <source>
        <tissue evidence="5">Muscle</tissue>
    </source>
</reference>
<dbReference type="Gene3D" id="1.20.1160.11">
    <property type="entry name" value="Paired amphipathic helix"/>
    <property type="match status" value="1"/>
</dbReference>
<keyword evidence="2" id="KW-0539">Nucleus</keyword>
<dbReference type="GO" id="GO:0006355">
    <property type="term" value="P:regulation of DNA-templated transcription"/>
    <property type="evidence" value="ECO:0007669"/>
    <property type="project" value="InterPro"/>
</dbReference>
<dbReference type="GO" id="GO:0005634">
    <property type="term" value="C:nucleus"/>
    <property type="evidence" value="ECO:0007669"/>
    <property type="project" value="UniProtKB-SubCell"/>
</dbReference>
<evidence type="ECO:0000313" key="5">
    <source>
        <dbReference type="RefSeq" id="XP_010772164.1"/>
    </source>
</evidence>
<protein>
    <submittedName>
        <fullName evidence="5">Paired amphipathic helix protein Sin3b-like</fullName>
    </submittedName>
</protein>